<dbReference type="OrthoDB" id="3352408at2759"/>
<dbReference type="AlphaFoldDB" id="A0A815J537"/>
<evidence type="ECO:0000313" key="3">
    <source>
        <dbReference type="Proteomes" id="UP000663882"/>
    </source>
</evidence>
<name>A0A815J537_9BILA</name>
<dbReference type="Proteomes" id="UP000663882">
    <property type="component" value="Unassembled WGS sequence"/>
</dbReference>
<gene>
    <name evidence="2" type="ORF">RFH988_LOCUS33459</name>
</gene>
<protein>
    <submittedName>
        <fullName evidence="2">Uncharacterized protein</fullName>
    </submittedName>
</protein>
<feature type="region of interest" description="Disordered" evidence="1">
    <location>
        <begin position="1"/>
        <end position="22"/>
    </location>
</feature>
<proteinExistence type="predicted"/>
<evidence type="ECO:0000256" key="1">
    <source>
        <dbReference type="SAM" id="MobiDB-lite"/>
    </source>
</evidence>
<reference evidence="2" key="1">
    <citation type="submission" date="2021-02" db="EMBL/GenBank/DDBJ databases">
        <authorList>
            <person name="Nowell W R."/>
        </authorList>
    </citation>
    <scope>NUCLEOTIDE SEQUENCE</scope>
</reference>
<feature type="compositionally biased region" description="Basic and acidic residues" evidence="1">
    <location>
        <begin position="1"/>
        <end position="20"/>
    </location>
</feature>
<sequence length="52" mass="5792">MATKKKSTDDHSDSSEDARHAFGISIQELETLMRTRGHEGVKELNETYGGLN</sequence>
<evidence type="ECO:0000313" key="2">
    <source>
        <dbReference type="EMBL" id="CAF1373401.1"/>
    </source>
</evidence>
<feature type="non-terminal residue" evidence="2">
    <location>
        <position position="52"/>
    </location>
</feature>
<organism evidence="2 3">
    <name type="scientific">Rotaria sordida</name>
    <dbReference type="NCBI Taxonomy" id="392033"/>
    <lineage>
        <taxon>Eukaryota</taxon>
        <taxon>Metazoa</taxon>
        <taxon>Spiralia</taxon>
        <taxon>Gnathifera</taxon>
        <taxon>Rotifera</taxon>
        <taxon>Eurotatoria</taxon>
        <taxon>Bdelloidea</taxon>
        <taxon>Philodinida</taxon>
        <taxon>Philodinidae</taxon>
        <taxon>Rotaria</taxon>
    </lineage>
</organism>
<dbReference type="EMBL" id="CAJNOO010004222">
    <property type="protein sequence ID" value="CAF1373401.1"/>
    <property type="molecule type" value="Genomic_DNA"/>
</dbReference>
<accession>A0A815J537</accession>
<comment type="caution">
    <text evidence="2">The sequence shown here is derived from an EMBL/GenBank/DDBJ whole genome shotgun (WGS) entry which is preliminary data.</text>
</comment>